<keyword evidence="2" id="KW-1133">Transmembrane helix</keyword>
<evidence type="ECO:0000256" key="1">
    <source>
        <dbReference type="SAM" id="MobiDB-lite"/>
    </source>
</evidence>
<evidence type="ECO:0000313" key="3">
    <source>
        <dbReference type="EMBL" id="RAS43234.1"/>
    </source>
</evidence>
<keyword evidence="4" id="KW-1185">Reference proteome</keyword>
<feature type="transmembrane region" description="Helical" evidence="2">
    <location>
        <begin position="37"/>
        <end position="61"/>
    </location>
</feature>
<feature type="compositionally biased region" description="Basic and acidic residues" evidence="1">
    <location>
        <begin position="177"/>
        <end position="187"/>
    </location>
</feature>
<name>A0ABX9DP70_9BACT</name>
<protein>
    <submittedName>
        <fullName evidence="3">Uncharacterized protein</fullName>
    </submittedName>
</protein>
<feature type="compositionally biased region" description="Acidic residues" evidence="1">
    <location>
        <begin position="125"/>
        <end position="135"/>
    </location>
</feature>
<feature type="transmembrane region" description="Helical" evidence="2">
    <location>
        <begin position="67"/>
        <end position="84"/>
    </location>
</feature>
<reference evidence="3 4" key="1">
    <citation type="submission" date="2018-06" db="EMBL/GenBank/DDBJ databases">
        <title>Genomic Encyclopedia of Archaeal and Bacterial Type Strains, Phase II (KMG-II): from individual species to whole genera.</title>
        <authorList>
            <person name="Goeker M."/>
        </authorList>
    </citation>
    <scope>NUCLEOTIDE SEQUENCE [LARGE SCALE GENOMIC DNA]</scope>
    <source>
        <strain evidence="3 4">DSM 18710</strain>
    </source>
</reference>
<dbReference type="Proteomes" id="UP000249852">
    <property type="component" value="Unassembled WGS sequence"/>
</dbReference>
<evidence type="ECO:0000256" key="2">
    <source>
        <dbReference type="SAM" id="Phobius"/>
    </source>
</evidence>
<sequence length="187" mass="20898">MGRIVKCPICGSFNDIEESNTCSECGNRLRPRGLFQVFLYMIAPPLNSILGPVGHVIVYILSKLGCLGALILGAILAYCIHKYVPNISKEKSKKDAIELNEKRNYQDDATVEEQQPVLMQKTTPEEYENTEEEENVVPSDDNRDEEVEVNSVDKEVGTPKGNVDGISSDQLIKANKKMHENDVQEVE</sequence>
<dbReference type="RefSeq" id="WP_249031169.1">
    <property type="nucleotide sequence ID" value="NZ_QLTQ01000025.1"/>
</dbReference>
<feature type="region of interest" description="Disordered" evidence="1">
    <location>
        <begin position="117"/>
        <end position="187"/>
    </location>
</feature>
<organism evidence="3 4">
    <name type="scientific">Prevotella pallens</name>
    <dbReference type="NCBI Taxonomy" id="60133"/>
    <lineage>
        <taxon>Bacteria</taxon>
        <taxon>Pseudomonadati</taxon>
        <taxon>Bacteroidota</taxon>
        <taxon>Bacteroidia</taxon>
        <taxon>Bacteroidales</taxon>
        <taxon>Prevotellaceae</taxon>
        <taxon>Prevotella</taxon>
    </lineage>
</organism>
<accession>A0ABX9DP70</accession>
<evidence type="ECO:0000313" key="4">
    <source>
        <dbReference type="Proteomes" id="UP000249852"/>
    </source>
</evidence>
<keyword evidence="2" id="KW-0472">Membrane</keyword>
<comment type="caution">
    <text evidence="3">The sequence shown here is derived from an EMBL/GenBank/DDBJ whole genome shotgun (WGS) entry which is preliminary data.</text>
</comment>
<dbReference type="EMBL" id="QLTQ01000025">
    <property type="protein sequence ID" value="RAS43234.1"/>
    <property type="molecule type" value="Genomic_DNA"/>
</dbReference>
<gene>
    <name evidence="3" type="ORF">BC673_1253</name>
</gene>
<proteinExistence type="predicted"/>
<keyword evidence="2" id="KW-0812">Transmembrane</keyword>